<reference evidence="1" key="1">
    <citation type="submission" date="2022-07" db="EMBL/GenBank/DDBJ databases">
        <title>Alkalimarinus sp. nov., isolated from gut of a Alitta virens.</title>
        <authorList>
            <person name="Yang A.I."/>
            <person name="Shin N.-R."/>
        </authorList>
    </citation>
    <scope>NUCLEOTIDE SEQUENCE</scope>
    <source>
        <strain evidence="1">FA028</strain>
    </source>
</reference>
<dbReference type="AlphaFoldDB" id="A0A9E8KRM5"/>
<organism evidence="1 2">
    <name type="scientific">Alkalimarinus sediminis</name>
    <dbReference type="NCBI Taxonomy" id="1632866"/>
    <lineage>
        <taxon>Bacteria</taxon>
        <taxon>Pseudomonadati</taxon>
        <taxon>Pseudomonadota</taxon>
        <taxon>Gammaproteobacteria</taxon>
        <taxon>Alteromonadales</taxon>
        <taxon>Alteromonadaceae</taxon>
        <taxon>Alkalimarinus</taxon>
    </lineage>
</organism>
<protein>
    <submittedName>
        <fullName evidence="1">Uncharacterized protein</fullName>
    </submittedName>
</protein>
<dbReference type="KEGG" id="asem:NNL22_06630"/>
<evidence type="ECO:0000313" key="1">
    <source>
        <dbReference type="EMBL" id="UZW76252.1"/>
    </source>
</evidence>
<name>A0A9E8KRM5_9ALTE</name>
<keyword evidence="2" id="KW-1185">Reference proteome</keyword>
<proteinExistence type="predicted"/>
<evidence type="ECO:0000313" key="2">
    <source>
        <dbReference type="Proteomes" id="UP001164472"/>
    </source>
</evidence>
<dbReference type="EMBL" id="CP101527">
    <property type="protein sequence ID" value="UZW76252.1"/>
    <property type="molecule type" value="Genomic_DNA"/>
</dbReference>
<accession>A0A9E8KRM5</accession>
<dbReference type="Proteomes" id="UP001164472">
    <property type="component" value="Chromosome"/>
</dbReference>
<sequence>MANLVDDQGTISLKGKSVNQVHKSKNHLNEKDDLFVESVTTLSGSPTYGSTALTVSVRNKWYTGDIYLSGVTHGSTITGVDFSLNLFGGTATDLSNVWVYLCRNQGTNCRQITGVGNASTGTWNGTATWAGATTLSPGLEYWVGVAGSGYMNQTIGFTGSVNMSWN</sequence>
<dbReference type="RefSeq" id="WP_251812112.1">
    <property type="nucleotide sequence ID" value="NZ_CP101527.1"/>
</dbReference>
<gene>
    <name evidence="1" type="ORF">NNL22_06630</name>
</gene>